<reference evidence="6 7" key="1">
    <citation type="journal article" date="2013" name="Fungal Biol.">
        <title>Analysis of microsatellite markers in the genome of the plant pathogen Ceratocystis fimbriata.</title>
        <authorList>
            <person name="Simpson M.C."/>
            <person name="Wilken P.M."/>
            <person name="Coetzee M.P."/>
            <person name="Wingfield M.J."/>
            <person name="Wingfield B.D."/>
        </authorList>
    </citation>
    <scope>NUCLEOTIDE SEQUENCE [LARGE SCALE GENOMIC DNA]</scope>
    <source>
        <strain evidence="6 7">CBS 114723</strain>
    </source>
</reference>
<feature type="compositionally biased region" description="Pro residues" evidence="4">
    <location>
        <begin position="301"/>
        <end position="310"/>
    </location>
</feature>
<sequence>MSFKIPSRVVFVGNIPYDLSEEQIIEIFNSAGKVINFRLVYDRETGRPKGFGFAEYPDSDSASSAVRNLHNYEIKGRRLRVDFSNEGGTEDEDGESMSFGGMNAGLGPATTTSGGPGTTPTGSASAPNTSSSLPPLPAGKELPPGVTCADQISRTLSTLPAPQLLDILSQVKLLATNEPNRAVELFEAAPQLAYSIFQALLLMNLVSPDNIYSVVDMNSLAAAAVAGPPTQQPGVAPSQVQLPSAGSVPPSMGSGYSNNGYGAPPVAAPPQMPIPTAPAAYNRQQQQQQQQQQQPYSAAVVPPPPPPAPSAPVGGQDSGALMRAVMDLPQETIDALPETERMQILALRASYQAQSR</sequence>
<dbReference type="Pfam" id="PF14304">
    <property type="entry name" value="CSTF_C"/>
    <property type="match status" value="1"/>
</dbReference>
<dbReference type="Gene3D" id="1.10.20.70">
    <property type="entry name" value="Transcription termination and cleavage factor, C-terminal domain"/>
    <property type="match status" value="1"/>
</dbReference>
<feature type="region of interest" description="Disordered" evidence="4">
    <location>
        <begin position="227"/>
        <end position="326"/>
    </location>
</feature>
<feature type="compositionally biased region" description="Pro residues" evidence="4">
    <location>
        <begin position="266"/>
        <end position="276"/>
    </location>
</feature>
<feature type="domain" description="RRM" evidence="5">
    <location>
        <begin position="8"/>
        <end position="86"/>
    </location>
</feature>
<feature type="compositionally biased region" description="Low complexity" evidence="4">
    <location>
        <begin position="253"/>
        <end position="265"/>
    </location>
</feature>
<evidence type="ECO:0000256" key="2">
    <source>
        <dbReference type="ARBA" id="ARBA00023242"/>
    </source>
</evidence>
<evidence type="ECO:0000313" key="6">
    <source>
        <dbReference type="EMBL" id="PHH54645.1"/>
    </source>
</evidence>
<evidence type="ECO:0000259" key="5">
    <source>
        <dbReference type="PROSITE" id="PS50102"/>
    </source>
</evidence>
<dbReference type="Pfam" id="PF00076">
    <property type="entry name" value="RRM_1"/>
    <property type="match status" value="1"/>
</dbReference>
<gene>
    <name evidence="6" type="primary">CSTF64</name>
    <name evidence="6" type="ORF">CFIMG_003080RAa</name>
</gene>
<dbReference type="Gene3D" id="3.30.70.330">
    <property type="match status" value="1"/>
</dbReference>
<dbReference type="InterPro" id="IPR025742">
    <property type="entry name" value="CSTF2_hinge"/>
</dbReference>
<dbReference type="InterPro" id="IPR012677">
    <property type="entry name" value="Nucleotide-bd_a/b_plait_sf"/>
</dbReference>
<feature type="compositionally biased region" description="Low complexity" evidence="4">
    <location>
        <begin position="105"/>
        <end position="127"/>
    </location>
</feature>
<dbReference type="AlphaFoldDB" id="A0A2C5XA52"/>
<dbReference type="PANTHER" id="PTHR45735">
    <property type="entry name" value="CLEAVAGE STIMULATION FACTOR SUBUNIT 2"/>
    <property type="match status" value="1"/>
</dbReference>
<comment type="subcellular location">
    <subcellularLocation>
        <location evidence="1">Nucleus</location>
    </subcellularLocation>
</comment>
<dbReference type="SMART" id="SM00360">
    <property type="entry name" value="RRM"/>
    <property type="match status" value="1"/>
</dbReference>
<dbReference type="GO" id="GO:0003729">
    <property type="term" value="F:mRNA binding"/>
    <property type="evidence" value="ECO:0007669"/>
    <property type="project" value="TreeGrafter"/>
</dbReference>
<dbReference type="PANTHER" id="PTHR45735:SF2">
    <property type="entry name" value="CLEAVAGE STIMULATION FACTOR SUBUNIT 2"/>
    <property type="match status" value="1"/>
</dbReference>
<evidence type="ECO:0000256" key="1">
    <source>
        <dbReference type="ARBA" id="ARBA00004123"/>
    </source>
</evidence>
<dbReference type="Pfam" id="PF14327">
    <property type="entry name" value="CSTF2_hinge"/>
    <property type="match status" value="1"/>
</dbReference>
<keyword evidence="3" id="KW-0694">RNA-binding</keyword>
<dbReference type="InterPro" id="IPR026896">
    <property type="entry name" value="CSTF_C"/>
</dbReference>
<evidence type="ECO:0000256" key="3">
    <source>
        <dbReference type="PROSITE-ProRule" id="PRU00176"/>
    </source>
</evidence>
<protein>
    <submittedName>
        <fullName evidence="6">Cleavage stimulating factor 64</fullName>
    </submittedName>
</protein>
<dbReference type="InterPro" id="IPR038192">
    <property type="entry name" value="CSTF_C_sf"/>
</dbReference>
<comment type="caution">
    <text evidence="6">The sequence shown here is derived from an EMBL/GenBank/DDBJ whole genome shotgun (WGS) entry which is preliminary data.</text>
</comment>
<accession>A0A2C5XA52</accession>
<dbReference type="Gene3D" id="1.25.40.630">
    <property type="match status" value="1"/>
</dbReference>
<organism evidence="6 7">
    <name type="scientific">Ceratocystis fimbriata CBS 114723</name>
    <dbReference type="NCBI Taxonomy" id="1035309"/>
    <lineage>
        <taxon>Eukaryota</taxon>
        <taxon>Fungi</taxon>
        <taxon>Dikarya</taxon>
        <taxon>Ascomycota</taxon>
        <taxon>Pezizomycotina</taxon>
        <taxon>Sordariomycetes</taxon>
        <taxon>Hypocreomycetidae</taxon>
        <taxon>Microascales</taxon>
        <taxon>Ceratocystidaceae</taxon>
        <taxon>Ceratocystis</taxon>
    </lineage>
</organism>
<dbReference type="InterPro" id="IPR000504">
    <property type="entry name" value="RRM_dom"/>
</dbReference>
<dbReference type="STRING" id="1035309.A0A2C5XA52"/>
<keyword evidence="2" id="KW-0539">Nucleus</keyword>
<feature type="region of interest" description="Disordered" evidence="4">
    <location>
        <begin position="83"/>
        <end position="144"/>
    </location>
</feature>
<feature type="compositionally biased region" description="Low complexity" evidence="4">
    <location>
        <begin position="277"/>
        <end position="300"/>
    </location>
</feature>
<proteinExistence type="predicted"/>
<evidence type="ECO:0000256" key="4">
    <source>
        <dbReference type="SAM" id="MobiDB-lite"/>
    </source>
</evidence>
<dbReference type="GO" id="GO:0005847">
    <property type="term" value="C:mRNA cleavage and polyadenylation specificity factor complex"/>
    <property type="evidence" value="ECO:0007669"/>
    <property type="project" value="TreeGrafter"/>
</dbReference>
<dbReference type="EMBL" id="APWK03000023">
    <property type="protein sequence ID" value="PHH54645.1"/>
    <property type="molecule type" value="Genomic_DNA"/>
</dbReference>
<dbReference type="OrthoDB" id="272703at2759"/>
<dbReference type="CDD" id="cd12398">
    <property type="entry name" value="RRM_CSTF2_RNA15_like"/>
    <property type="match status" value="1"/>
</dbReference>
<dbReference type="GO" id="GO:0031124">
    <property type="term" value="P:mRNA 3'-end processing"/>
    <property type="evidence" value="ECO:0007669"/>
    <property type="project" value="InterPro"/>
</dbReference>
<dbReference type="PROSITE" id="PS50102">
    <property type="entry name" value="RRM"/>
    <property type="match status" value="1"/>
</dbReference>
<dbReference type="InterPro" id="IPR035979">
    <property type="entry name" value="RBD_domain_sf"/>
</dbReference>
<dbReference type="SUPFAM" id="SSF54928">
    <property type="entry name" value="RNA-binding domain, RBD"/>
    <property type="match status" value="1"/>
</dbReference>
<dbReference type="Proteomes" id="UP000222788">
    <property type="component" value="Unassembled WGS sequence"/>
</dbReference>
<keyword evidence="7" id="KW-1185">Reference proteome</keyword>
<reference evidence="6 7" key="2">
    <citation type="journal article" date="2013" name="IMA Fungus">
        <title>IMA Genome-F 1: Ceratocystis fimbriata: Draft nuclear genome sequence for the plant pathogen, Ceratocystis fimbriata.</title>
        <authorList>
            <person name="Wilken P.M."/>
            <person name="Steenkamp E.T."/>
            <person name="Wingfield M.J."/>
            <person name="de Beer Z.W."/>
            <person name="Wingfield B.D."/>
        </authorList>
    </citation>
    <scope>NUCLEOTIDE SEQUENCE [LARGE SCALE GENOMIC DNA]</scope>
    <source>
        <strain evidence="6 7">CBS 114723</strain>
    </source>
</reference>
<evidence type="ECO:0000313" key="7">
    <source>
        <dbReference type="Proteomes" id="UP000222788"/>
    </source>
</evidence>
<name>A0A2C5XA52_9PEZI</name>